<name>A0A8D3WUN6_PRIMW</name>
<evidence type="ECO:0000313" key="2">
    <source>
        <dbReference type="Proteomes" id="UP000001283"/>
    </source>
</evidence>
<accession>A0A8D3WUN6</accession>
<dbReference type="Proteomes" id="UP000001283">
    <property type="component" value="Chromosome"/>
</dbReference>
<sequence>MTHADVLILCVIETNGNVSIFFTWGEGMFFQDIYSKEALRISFNV</sequence>
<proteinExistence type="predicted"/>
<reference evidence="1 2" key="1">
    <citation type="journal article" date="2011" name="J. Bacteriol.">
        <title>Complete genome sequence of the industrial strain Bacillus megaterium WSH-002.</title>
        <authorList>
            <person name="Liu L."/>
            <person name="Li Y."/>
            <person name="Zhang J."/>
            <person name="Zou W."/>
            <person name="Zhou Z."/>
            <person name="Liu J."/>
            <person name="Li X."/>
            <person name="Wang L."/>
            <person name="Chen J."/>
        </authorList>
    </citation>
    <scope>NUCLEOTIDE SEQUENCE [LARGE SCALE GENOMIC DNA]</scope>
    <source>
        <strain evidence="1 2">WSH-002</strain>
    </source>
</reference>
<gene>
    <name evidence="1" type="ORF">BMWSH_0480</name>
</gene>
<dbReference type="EMBL" id="CP003017">
    <property type="protein sequence ID" value="AEN87364.1"/>
    <property type="molecule type" value="Genomic_DNA"/>
</dbReference>
<organism evidence="1 2">
    <name type="scientific">Priestia megaterium (strain WSH-002)</name>
    <name type="common">Bacillus megaterium</name>
    <dbReference type="NCBI Taxonomy" id="1006007"/>
    <lineage>
        <taxon>Bacteria</taxon>
        <taxon>Bacillati</taxon>
        <taxon>Bacillota</taxon>
        <taxon>Bacilli</taxon>
        <taxon>Bacillales</taxon>
        <taxon>Bacillaceae</taxon>
        <taxon>Priestia</taxon>
    </lineage>
</organism>
<dbReference type="KEGG" id="bmh:BMWSH_0480"/>
<protein>
    <submittedName>
        <fullName evidence="1">Uncharacterized protein</fullName>
    </submittedName>
</protein>
<evidence type="ECO:0000313" key="1">
    <source>
        <dbReference type="EMBL" id="AEN87364.1"/>
    </source>
</evidence>
<dbReference type="AlphaFoldDB" id="A0A8D3WUN6"/>